<dbReference type="OMA" id="ISMEWAM"/>
<comment type="similarity">
    <text evidence="3">Belongs to the cytochrome P450 family.</text>
</comment>
<dbReference type="GO" id="GO:0020037">
    <property type="term" value="F:heme binding"/>
    <property type="evidence" value="ECO:0007669"/>
    <property type="project" value="InterPro"/>
</dbReference>
<keyword evidence="5" id="KW-0479">Metal-binding</keyword>
<evidence type="ECO:0000256" key="2">
    <source>
        <dbReference type="ARBA" id="ARBA00004370"/>
    </source>
</evidence>
<dbReference type="Gramene" id="RZC54576">
    <property type="protein sequence ID" value="RZC54576"/>
    <property type="gene ID" value="C5167_013429"/>
</dbReference>
<dbReference type="SUPFAM" id="SSF48264">
    <property type="entry name" value="Cytochrome P450"/>
    <property type="match status" value="1"/>
</dbReference>
<reference evidence="10 11" key="1">
    <citation type="journal article" date="2018" name="Science">
        <title>The opium poppy genome and morphinan production.</title>
        <authorList>
            <person name="Guo L."/>
            <person name="Winzer T."/>
            <person name="Yang X."/>
            <person name="Li Y."/>
            <person name="Ning Z."/>
            <person name="He Z."/>
            <person name="Teodor R."/>
            <person name="Lu Y."/>
            <person name="Bowser T.A."/>
            <person name="Graham I.A."/>
            <person name="Ye K."/>
        </authorList>
    </citation>
    <scope>NUCLEOTIDE SEQUENCE [LARGE SCALE GENOMIC DNA]</scope>
    <source>
        <strain evidence="11">cv. HN1</strain>
        <tissue evidence="10">Leaves</tissue>
    </source>
</reference>
<dbReference type="EMBL" id="CM010717">
    <property type="protein sequence ID" value="RZC54576.1"/>
    <property type="molecule type" value="Genomic_DNA"/>
</dbReference>
<evidence type="ECO:0000256" key="6">
    <source>
        <dbReference type="ARBA" id="ARBA00023002"/>
    </source>
</evidence>
<dbReference type="GO" id="GO:0005506">
    <property type="term" value="F:iron ion binding"/>
    <property type="evidence" value="ECO:0007669"/>
    <property type="project" value="InterPro"/>
</dbReference>
<sequence>MYFETTYQKRMKAVSKVFDGMLEKIIDEHVKVFDKDNQKDFVDVMLAFMLDKKADFSIDRSSIKAIVLDMLVGSMDTSSTAVEWTISALLENPRVMKKLQEELQRVVGLDRLVDESDLPNLEYLDIWLLRKA</sequence>
<dbReference type="GO" id="GO:0004497">
    <property type="term" value="F:monooxygenase activity"/>
    <property type="evidence" value="ECO:0007669"/>
    <property type="project" value="UniProtKB-KW"/>
</dbReference>
<dbReference type="GO" id="GO:0016020">
    <property type="term" value="C:membrane"/>
    <property type="evidence" value="ECO:0007669"/>
    <property type="project" value="UniProtKB-SubCell"/>
</dbReference>
<dbReference type="PRINTS" id="PR00463">
    <property type="entry name" value="EP450I"/>
</dbReference>
<name>A0A4Y7J2A2_PAPSO</name>
<evidence type="ECO:0000256" key="5">
    <source>
        <dbReference type="ARBA" id="ARBA00022723"/>
    </source>
</evidence>
<evidence type="ECO:0008006" key="12">
    <source>
        <dbReference type="Google" id="ProtNLM"/>
    </source>
</evidence>
<evidence type="ECO:0000256" key="7">
    <source>
        <dbReference type="ARBA" id="ARBA00023004"/>
    </source>
</evidence>
<evidence type="ECO:0000256" key="8">
    <source>
        <dbReference type="ARBA" id="ARBA00023033"/>
    </source>
</evidence>
<dbReference type="AlphaFoldDB" id="A0A4Y7J2A2"/>
<evidence type="ECO:0000256" key="1">
    <source>
        <dbReference type="ARBA" id="ARBA00001971"/>
    </source>
</evidence>
<keyword evidence="6" id="KW-0560">Oxidoreductase</keyword>
<organism evidence="10 11">
    <name type="scientific">Papaver somniferum</name>
    <name type="common">Opium poppy</name>
    <dbReference type="NCBI Taxonomy" id="3469"/>
    <lineage>
        <taxon>Eukaryota</taxon>
        <taxon>Viridiplantae</taxon>
        <taxon>Streptophyta</taxon>
        <taxon>Embryophyta</taxon>
        <taxon>Tracheophyta</taxon>
        <taxon>Spermatophyta</taxon>
        <taxon>Magnoliopsida</taxon>
        <taxon>Ranunculales</taxon>
        <taxon>Papaveraceae</taxon>
        <taxon>Papaveroideae</taxon>
        <taxon>Papaver</taxon>
    </lineage>
</organism>
<dbReference type="Proteomes" id="UP000316621">
    <property type="component" value="Chromosome 3"/>
</dbReference>
<dbReference type="Pfam" id="PF00067">
    <property type="entry name" value="p450"/>
    <property type="match status" value="1"/>
</dbReference>
<keyword evidence="4" id="KW-0349">Heme</keyword>
<keyword evidence="9" id="KW-0472">Membrane</keyword>
<evidence type="ECO:0000313" key="11">
    <source>
        <dbReference type="Proteomes" id="UP000316621"/>
    </source>
</evidence>
<dbReference type="GO" id="GO:0033075">
    <property type="term" value="P:isoquinoline alkaloid biosynthetic process"/>
    <property type="evidence" value="ECO:0007669"/>
    <property type="project" value="UniProtKB-ARBA"/>
</dbReference>
<dbReference type="InterPro" id="IPR001128">
    <property type="entry name" value="Cyt_P450"/>
</dbReference>
<comment type="cofactor">
    <cofactor evidence="1">
        <name>heme</name>
        <dbReference type="ChEBI" id="CHEBI:30413"/>
    </cofactor>
</comment>
<dbReference type="InterPro" id="IPR002401">
    <property type="entry name" value="Cyt_P450_E_grp-I"/>
</dbReference>
<dbReference type="Gene3D" id="1.10.630.10">
    <property type="entry name" value="Cytochrome P450"/>
    <property type="match status" value="1"/>
</dbReference>
<evidence type="ECO:0000256" key="9">
    <source>
        <dbReference type="ARBA" id="ARBA00023136"/>
    </source>
</evidence>
<evidence type="ECO:0000256" key="4">
    <source>
        <dbReference type="ARBA" id="ARBA00022617"/>
    </source>
</evidence>
<proteinExistence type="inferred from homology"/>
<protein>
    <recommendedName>
        <fullName evidence="12">Cytochrome P450</fullName>
    </recommendedName>
</protein>
<dbReference type="PANTHER" id="PTHR47943">
    <property type="entry name" value="CYTOCHROME P450 93A3-LIKE"/>
    <property type="match status" value="1"/>
</dbReference>
<keyword evidence="11" id="KW-1185">Reference proteome</keyword>
<keyword evidence="8" id="KW-0503">Monooxygenase</keyword>
<dbReference type="PANTHER" id="PTHR47943:SF2">
    <property type="entry name" value="CYTOCHROME P450"/>
    <property type="match status" value="1"/>
</dbReference>
<evidence type="ECO:0000313" key="10">
    <source>
        <dbReference type="EMBL" id="RZC54576.1"/>
    </source>
</evidence>
<comment type="subcellular location">
    <subcellularLocation>
        <location evidence="2">Membrane</location>
    </subcellularLocation>
</comment>
<keyword evidence="7" id="KW-0408">Iron</keyword>
<gene>
    <name evidence="10" type="ORF">C5167_013429</name>
</gene>
<dbReference type="InterPro" id="IPR036396">
    <property type="entry name" value="Cyt_P450_sf"/>
</dbReference>
<evidence type="ECO:0000256" key="3">
    <source>
        <dbReference type="ARBA" id="ARBA00010617"/>
    </source>
</evidence>
<dbReference type="GO" id="GO:0016705">
    <property type="term" value="F:oxidoreductase activity, acting on paired donors, with incorporation or reduction of molecular oxygen"/>
    <property type="evidence" value="ECO:0007669"/>
    <property type="project" value="InterPro"/>
</dbReference>
<accession>A0A4Y7J2A2</accession>